<dbReference type="Gene3D" id="2.70.70.10">
    <property type="entry name" value="Glucose Permease (Domain IIA)"/>
    <property type="match status" value="1"/>
</dbReference>
<comment type="subcellular location">
    <subcellularLocation>
        <location evidence="2">Cell envelope</location>
    </subcellularLocation>
</comment>
<evidence type="ECO:0000256" key="1">
    <source>
        <dbReference type="ARBA" id="ARBA00001947"/>
    </source>
</evidence>
<dbReference type="InterPro" id="IPR045834">
    <property type="entry name" value="Csd3_N2"/>
</dbReference>
<keyword evidence="3" id="KW-0645">Protease</keyword>
<feature type="domain" description="Csd3-like second N-terminal" evidence="9">
    <location>
        <begin position="164"/>
        <end position="282"/>
    </location>
</feature>
<keyword evidence="4" id="KW-0479">Metal-binding</keyword>
<keyword evidence="7" id="KW-0482">Metalloprotease</keyword>
<evidence type="ECO:0000256" key="7">
    <source>
        <dbReference type="ARBA" id="ARBA00023049"/>
    </source>
</evidence>
<dbReference type="InterPro" id="IPR016047">
    <property type="entry name" value="M23ase_b-sheet_dom"/>
</dbReference>
<reference evidence="11" key="1">
    <citation type="submission" date="2016-10" db="EMBL/GenBank/DDBJ databases">
        <authorList>
            <person name="Varghese N."/>
            <person name="Submissions S."/>
        </authorList>
    </citation>
    <scope>NUCLEOTIDE SEQUENCE [LARGE SCALE GENOMIC DNA]</scope>
    <source>
        <strain evidence="11">LP51</strain>
    </source>
</reference>
<accession>A0A1I2WG50</accession>
<dbReference type="GO" id="GO:0004222">
    <property type="term" value="F:metalloendopeptidase activity"/>
    <property type="evidence" value="ECO:0007669"/>
    <property type="project" value="TreeGrafter"/>
</dbReference>
<dbReference type="Proteomes" id="UP000198724">
    <property type="component" value="Unassembled WGS sequence"/>
</dbReference>
<dbReference type="Gene3D" id="3.10.450.350">
    <property type="match status" value="2"/>
</dbReference>
<dbReference type="GO" id="GO:0006508">
    <property type="term" value="P:proteolysis"/>
    <property type="evidence" value="ECO:0007669"/>
    <property type="project" value="UniProtKB-KW"/>
</dbReference>
<evidence type="ECO:0000259" key="9">
    <source>
        <dbReference type="Pfam" id="PF19425"/>
    </source>
</evidence>
<dbReference type="Pfam" id="PF01551">
    <property type="entry name" value="Peptidase_M23"/>
    <property type="match status" value="1"/>
</dbReference>
<keyword evidence="5 10" id="KW-0378">Hydrolase</keyword>
<dbReference type="PANTHER" id="PTHR21666:SF288">
    <property type="entry name" value="CELL DIVISION PROTEIN YTFB"/>
    <property type="match status" value="1"/>
</dbReference>
<sequence>MLKRRKGLALLIALSLLICITAAQTLDFIPSNLLGTKRVEAASVSELADAEEHVKLPAPIVYGIPTDSLEIVEAEVARGEVLSQLLAKYNIDATTVHNLAQKAKDVFNVRRIAAGRNYTILHQRDSAQTARYFIYEPSQVEYVIFDLRDSLNVTLHQREVQVLERTIAGEIRSSLFESMVDAGGSPQLVNLFADIFAWRIDLNRLQPGDTFKLIYEEKVVEGQKIGYGELKSAVFAHEGEEIYAIGFDEGNGLNYYDQKGQSLKRAFLKEPLEYTRISSRFTKSRFHPVQKRYKPHLGTDFAAPHGTPIRTVGDGVVLAAHYTRGNGYFVKIRHNDTYTTQYLHMSRFAKGIKKGTRVKMGQTIGYVGSTGLATGPHLCYRFWKNGKQVDALKVKLPAANPVKKENMDQFALIKDETMERMQAIDIKGVKQELLASEKAKEPNDA</sequence>
<dbReference type="GO" id="GO:0030313">
    <property type="term" value="C:cell envelope"/>
    <property type="evidence" value="ECO:0007669"/>
    <property type="project" value="UniProtKB-SubCell"/>
</dbReference>
<evidence type="ECO:0000313" key="10">
    <source>
        <dbReference type="EMBL" id="SFH00258.1"/>
    </source>
</evidence>
<feature type="domain" description="M23ase beta-sheet core" evidence="8">
    <location>
        <begin position="295"/>
        <end position="390"/>
    </location>
</feature>
<evidence type="ECO:0000256" key="5">
    <source>
        <dbReference type="ARBA" id="ARBA00022801"/>
    </source>
</evidence>
<dbReference type="InterPro" id="IPR050570">
    <property type="entry name" value="Cell_wall_metabolism_enzyme"/>
</dbReference>
<keyword evidence="6" id="KW-0862">Zinc</keyword>
<dbReference type="PANTHER" id="PTHR21666">
    <property type="entry name" value="PEPTIDASE-RELATED"/>
    <property type="match status" value="1"/>
</dbReference>
<dbReference type="CDD" id="cd12797">
    <property type="entry name" value="M23_peptidase"/>
    <property type="match status" value="1"/>
</dbReference>
<dbReference type="STRING" id="1436961.SAMN05421739_1059"/>
<keyword evidence="11" id="KW-1185">Reference proteome</keyword>
<dbReference type="OrthoDB" id="9810477at2"/>
<evidence type="ECO:0000256" key="6">
    <source>
        <dbReference type="ARBA" id="ARBA00022833"/>
    </source>
</evidence>
<dbReference type="InterPro" id="IPR011055">
    <property type="entry name" value="Dup_hybrid_motif"/>
</dbReference>
<dbReference type="RefSeq" id="WP_092102995.1">
    <property type="nucleotide sequence ID" value="NZ_FOOT01000005.1"/>
</dbReference>
<protein>
    <submittedName>
        <fullName evidence="10">Murein DD-endopeptidase MepM and murein hydrolase activator NlpD, contain LysM domain</fullName>
    </submittedName>
</protein>
<dbReference type="AlphaFoldDB" id="A0A1I2WG50"/>
<dbReference type="Pfam" id="PF19425">
    <property type="entry name" value="Csd3_N2"/>
    <property type="match status" value="1"/>
</dbReference>
<evidence type="ECO:0000313" key="11">
    <source>
        <dbReference type="Proteomes" id="UP000198724"/>
    </source>
</evidence>
<proteinExistence type="predicted"/>
<evidence type="ECO:0000256" key="3">
    <source>
        <dbReference type="ARBA" id="ARBA00022670"/>
    </source>
</evidence>
<dbReference type="GO" id="GO:0046872">
    <property type="term" value="F:metal ion binding"/>
    <property type="evidence" value="ECO:0007669"/>
    <property type="project" value="UniProtKB-KW"/>
</dbReference>
<evidence type="ECO:0000259" key="8">
    <source>
        <dbReference type="Pfam" id="PF01551"/>
    </source>
</evidence>
<evidence type="ECO:0000256" key="2">
    <source>
        <dbReference type="ARBA" id="ARBA00004196"/>
    </source>
</evidence>
<gene>
    <name evidence="10" type="ORF">SAMN05421739_1059</name>
</gene>
<dbReference type="EMBL" id="FOOT01000005">
    <property type="protein sequence ID" value="SFH00258.1"/>
    <property type="molecule type" value="Genomic_DNA"/>
</dbReference>
<evidence type="ECO:0000256" key="4">
    <source>
        <dbReference type="ARBA" id="ARBA00022723"/>
    </source>
</evidence>
<comment type="cofactor">
    <cofactor evidence="1">
        <name>Zn(2+)</name>
        <dbReference type="ChEBI" id="CHEBI:29105"/>
    </cofactor>
</comment>
<name>A0A1I2WG50_9BACT</name>
<dbReference type="SUPFAM" id="SSF51261">
    <property type="entry name" value="Duplicated hybrid motif"/>
    <property type="match status" value="1"/>
</dbReference>
<organism evidence="10 11">
    <name type="scientific">Pontibacter chinhatensis</name>
    <dbReference type="NCBI Taxonomy" id="1436961"/>
    <lineage>
        <taxon>Bacteria</taxon>
        <taxon>Pseudomonadati</taxon>
        <taxon>Bacteroidota</taxon>
        <taxon>Cytophagia</taxon>
        <taxon>Cytophagales</taxon>
        <taxon>Hymenobacteraceae</taxon>
        <taxon>Pontibacter</taxon>
    </lineage>
</organism>